<evidence type="ECO:0000313" key="1">
    <source>
        <dbReference type="EMBL" id="CAB4125196.1"/>
    </source>
</evidence>
<accession>A0A6J5KVX1</accession>
<name>A0A6J5KVX1_9CAUD</name>
<dbReference type="EMBL" id="LR796188">
    <property type="protein sequence ID" value="CAB4125196.1"/>
    <property type="molecule type" value="Genomic_DNA"/>
</dbReference>
<reference evidence="1" key="1">
    <citation type="submission" date="2020-04" db="EMBL/GenBank/DDBJ databases">
        <authorList>
            <person name="Chiriac C."/>
            <person name="Salcher M."/>
            <person name="Ghai R."/>
            <person name="Kavagutti S V."/>
        </authorList>
    </citation>
    <scope>NUCLEOTIDE SEQUENCE</scope>
</reference>
<sequence length="1287" mass="140402">MADIVYTVNQDTPETIAGFEQYSQEDKALVSSFQINSVFDPAKHYSELHILSLSDELLESSYTYSSYKLLGNAQSAGQAGASVLTIDPIQDSKAYGYENGGVKLLYHFLDDLYSEDTNTVEFYIQSISPDRTELSLSTLNLTPEVVAAITSNIKNNLQSQSYFTGFRLDFKNNDLFIATNIDTLNTDAGQVVVVKLYEPLPTIYNLKSTLNIVDVVSDSVAYEVDAEFIIAPTVAPTLRSPNFNIEITDHSVIPTEYFSYDDLFSYPVTNANSQIFSTVNEKGIDISVDYTNFSDFVHFSSAQERLLNFKYKLDLVASYSQSIASGSGATTGLLAVSGSRTYYENLITGVVNNFDHYERFLYYESGSSSWPKSNTTKPYTNKPSSDSESIIWYANQIDNSIQYDLTNYSSLVYSIPTYLRDDANNENYLTFVYMVGQHFDNLWLYSKAVTDKYDADNRIDKGISKDLVAEALKNFGVKLYTSNKSVEDLFTTFIGQAYQSGSEVINTYITGSLTGSNTPIQPTSYDSYEKEVQKRIYHNLPLLLKSKGTERGLRALINCLGIPGDILDIKLYGGRNTNERPFFGDYQYYTSSLDKIRLDNTGSLVSGSTLSNSVSIIKRDSKYTDDLHAIEVGFSPTDSIDQQILRQLACVSYTIELDIRKAPPKTTYGYEYTDCSGKGQRGSIDTDTYVDAVIVYAIEGTLVVESSEFITVTQNTTNQSNFNIDSYLGDPSNLTLDNYSGLGAVASGLLSGSLGTATNYNLQDFVRLIKFFDNTVFKMVKDFIPARAVVDTGIIIKPNLLNRSKAKSVTVSGTQPEYSGSIDTAFITGSDGGAFITSTGTSDTSWIEVLQTPQGLANSYVNQGTGQPLFTGELGGAELMVSDGELNDANPFKHIEYDNSTKNVIAIQDFPANICAITTTYPSVNIRTPQSVDLRSAFNIPGDNYVTYKSGSTDITSTASSFPMLTNYTTYAITASKAGIVGCSGSKVYTTGFCSIALTTAGTIPIVQQNTPYDLTTWFSSTYNNINTLTYTLYDTTANTSANITNSGSYIFTSDTGSYVYIQVNDPLVVGGCIQQTNPIQVQPQVQVSVDPPGGNYTYISQSQGPASSTLTGRTYPETGRTYRYYGAPFTGSTYTTSSTPPVDSGNYKAYVTVPADAFYPTISSAIQPFIIDKNVLIIKANDRAVDLNTSMSIVTASISNSFTVTNLQGGLSGDTTSSVITGTVTYTTNYTTSSTVGTTGLYITPVITGLSAVNYTFVGVSGSITVGSTIYNPNQYSATDYLTGSA</sequence>
<gene>
    <name evidence="1" type="ORF">UFOVP54_79</name>
</gene>
<proteinExistence type="predicted"/>
<protein>
    <submittedName>
        <fullName evidence="1">Uncharacterized protein</fullName>
    </submittedName>
</protein>
<organism evidence="1">
    <name type="scientific">uncultured Caudovirales phage</name>
    <dbReference type="NCBI Taxonomy" id="2100421"/>
    <lineage>
        <taxon>Viruses</taxon>
        <taxon>Duplodnaviria</taxon>
        <taxon>Heunggongvirae</taxon>
        <taxon>Uroviricota</taxon>
        <taxon>Caudoviricetes</taxon>
        <taxon>Peduoviridae</taxon>
        <taxon>Maltschvirus</taxon>
        <taxon>Maltschvirus maltsch</taxon>
    </lineage>
</organism>